<dbReference type="InterPro" id="IPR001447">
    <property type="entry name" value="Arylamine_N-AcTrfase"/>
</dbReference>
<name>A0A840VX92_9ACTN</name>
<dbReference type="EMBL" id="JACHDO010000001">
    <property type="protein sequence ID" value="MBB5488979.1"/>
    <property type="molecule type" value="Genomic_DNA"/>
</dbReference>
<keyword evidence="4" id="KW-0808">Transferase</keyword>
<dbReference type="EC" id="2.3.1.118" evidence="4"/>
<feature type="region of interest" description="Disordered" evidence="3">
    <location>
        <begin position="1"/>
        <end position="28"/>
    </location>
</feature>
<dbReference type="PANTHER" id="PTHR11786:SF0">
    <property type="entry name" value="ARYLAMINE N-ACETYLTRANSFERASE 4-RELATED"/>
    <property type="match status" value="1"/>
</dbReference>
<reference evidence="4 5" key="1">
    <citation type="submission" date="2020-08" db="EMBL/GenBank/DDBJ databases">
        <title>Sequencing the genomes of 1000 actinobacteria strains.</title>
        <authorList>
            <person name="Klenk H.-P."/>
        </authorList>
    </citation>
    <scope>NUCLEOTIDE SEQUENCE [LARGE SCALE GENOMIC DNA]</scope>
    <source>
        <strain evidence="4 5">DSM 44598</strain>
    </source>
</reference>
<sequence length="312" mass="33898">MSTNEHSSVLGSEPVPAAPPGPAPAPEQVFTERDFWHGGDLDLEAYLTRVGLSGDLPPTLDTLTAVHRAHLAAIPFENLNLVLGRPVLLDVPALTDKMVRQRRGGYCYEQNLLLAAALDRLGFTLTALSARVLMGGDGRPRPSTHALLRVEADGESWLADVGFGGGGLVEPFLFADGHQVSQGGWNLRLDRISAVGDEDWLLRGFDGRRWQNLYSFTTAGNLAQDYGIFSHYLTTHPRSPFGNRLMVARTVGGTRYALTNTTLTVDRVDGTGEARELALGEVVPVLREVFGIGLDQEEQAVIEDRVKGFLVT</sequence>
<dbReference type="PRINTS" id="PR01543">
    <property type="entry name" value="ANATRNSFRASE"/>
</dbReference>
<dbReference type="Pfam" id="PF00797">
    <property type="entry name" value="Acetyltransf_2"/>
    <property type="match status" value="1"/>
</dbReference>
<dbReference type="AlphaFoldDB" id="A0A840VX92"/>
<gene>
    <name evidence="4" type="ORF">HNR07_000116</name>
</gene>
<accession>A0A840VX92</accession>
<dbReference type="Gene3D" id="3.30.2140.10">
    <property type="entry name" value="Arylamine N-acetyltransferase"/>
    <property type="match status" value="1"/>
</dbReference>
<evidence type="ECO:0000256" key="2">
    <source>
        <dbReference type="RuleBase" id="RU003452"/>
    </source>
</evidence>
<comment type="similarity">
    <text evidence="1 2">Belongs to the arylamine N-acetyltransferase family.</text>
</comment>
<dbReference type="Proteomes" id="UP000579647">
    <property type="component" value="Unassembled WGS sequence"/>
</dbReference>
<comment type="caution">
    <text evidence="4">The sequence shown here is derived from an EMBL/GenBank/DDBJ whole genome shotgun (WGS) entry which is preliminary data.</text>
</comment>
<dbReference type="PANTHER" id="PTHR11786">
    <property type="entry name" value="N-HYDROXYARYLAMINE O-ACETYLTRANSFERASE"/>
    <property type="match status" value="1"/>
</dbReference>
<dbReference type="InterPro" id="IPR038765">
    <property type="entry name" value="Papain-like_cys_pep_sf"/>
</dbReference>
<evidence type="ECO:0000313" key="5">
    <source>
        <dbReference type="Proteomes" id="UP000579647"/>
    </source>
</evidence>
<evidence type="ECO:0000256" key="3">
    <source>
        <dbReference type="SAM" id="MobiDB-lite"/>
    </source>
</evidence>
<protein>
    <submittedName>
        <fullName evidence="4">N-hydroxyarylamine O-acetyltransferase</fullName>
        <ecNumber evidence="4">2.3.1.118</ecNumber>
    </submittedName>
</protein>
<dbReference type="Gene3D" id="2.40.128.150">
    <property type="entry name" value="Cysteine proteinases"/>
    <property type="match status" value="1"/>
</dbReference>
<keyword evidence="5" id="KW-1185">Reference proteome</keyword>
<feature type="compositionally biased region" description="Pro residues" evidence="3">
    <location>
        <begin position="16"/>
        <end position="25"/>
    </location>
</feature>
<organism evidence="4 5">
    <name type="scientific">Nocardiopsis metallicus</name>
    <dbReference type="NCBI Taxonomy" id="179819"/>
    <lineage>
        <taxon>Bacteria</taxon>
        <taxon>Bacillati</taxon>
        <taxon>Actinomycetota</taxon>
        <taxon>Actinomycetes</taxon>
        <taxon>Streptosporangiales</taxon>
        <taxon>Nocardiopsidaceae</taxon>
        <taxon>Nocardiopsis</taxon>
    </lineage>
</organism>
<dbReference type="GO" id="GO:0046990">
    <property type="term" value="F:N-hydroxyarylamine O-acetyltransferase activity"/>
    <property type="evidence" value="ECO:0007669"/>
    <property type="project" value="UniProtKB-EC"/>
</dbReference>
<dbReference type="RefSeq" id="WP_184360469.1">
    <property type="nucleotide sequence ID" value="NZ_BAAAKM010000013.1"/>
</dbReference>
<dbReference type="SUPFAM" id="SSF54001">
    <property type="entry name" value="Cysteine proteinases"/>
    <property type="match status" value="1"/>
</dbReference>
<feature type="compositionally biased region" description="Polar residues" evidence="3">
    <location>
        <begin position="1"/>
        <end position="10"/>
    </location>
</feature>
<evidence type="ECO:0000256" key="1">
    <source>
        <dbReference type="ARBA" id="ARBA00006547"/>
    </source>
</evidence>
<keyword evidence="4" id="KW-0012">Acyltransferase</keyword>
<evidence type="ECO:0000313" key="4">
    <source>
        <dbReference type="EMBL" id="MBB5488979.1"/>
    </source>
</evidence>
<proteinExistence type="inferred from homology"/>